<dbReference type="Gene3D" id="3.30.200.20">
    <property type="entry name" value="Phosphorylase Kinase, domain 1"/>
    <property type="match status" value="1"/>
</dbReference>
<evidence type="ECO:0000313" key="3">
    <source>
        <dbReference type="Proteomes" id="UP001259347"/>
    </source>
</evidence>
<dbReference type="Pfam" id="PF01636">
    <property type="entry name" value="APH"/>
    <property type="match status" value="1"/>
</dbReference>
<dbReference type="InterPro" id="IPR041726">
    <property type="entry name" value="ACAD10_11_N"/>
</dbReference>
<dbReference type="CDD" id="cd05154">
    <property type="entry name" value="ACAD10_11_N-like"/>
    <property type="match status" value="1"/>
</dbReference>
<evidence type="ECO:0000259" key="1">
    <source>
        <dbReference type="Pfam" id="PF01636"/>
    </source>
</evidence>
<keyword evidence="3" id="KW-1185">Reference proteome</keyword>
<dbReference type="InterPro" id="IPR002575">
    <property type="entry name" value="Aminoglycoside_PTrfase"/>
</dbReference>
<keyword evidence="2" id="KW-0418">Kinase</keyword>
<feature type="domain" description="Aminoglycoside phosphotransferase" evidence="1">
    <location>
        <begin position="32"/>
        <end position="264"/>
    </location>
</feature>
<dbReference type="GO" id="GO:0016301">
    <property type="term" value="F:kinase activity"/>
    <property type="evidence" value="ECO:0007669"/>
    <property type="project" value="UniProtKB-KW"/>
</dbReference>
<comment type="caution">
    <text evidence="2">The sequence shown here is derived from an EMBL/GenBank/DDBJ whole genome shotgun (WGS) entry which is preliminary data.</text>
</comment>
<dbReference type="PANTHER" id="PTHR21310">
    <property type="entry name" value="AMINOGLYCOSIDE PHOSPHOTRANSFERASE-RELATED-RELATED"/>
    <property type="match status" value="1"/>
</dbReference>
<reference evidence="2 3" key="1">
    <citation type="submission" date="2023-07" db="EMBL/GenBank/DDBJ databases">
        <title>Sorghum-associated microbial communities from plants grown in Nebraska, USA.</title>
        <authorList>
            <person name="Schachtman D."/>
        </authorList>
    </citation>
    <scope>NUCLEOTIDE SEQUENCE [LARGE SCALE GENOMIC DNA]</scope>
    <source>
        <strain evidence="2 3">2980</strain>
    </source>
</reference>
<dbReference type="Gene3D" id="3.90.1200.10">
    <property type="match status" value="1"/>
</dbReference>
<sequence>MTDAIDEALRPSVLGPELAAALGDPAWRDLDAELIAGGKSNLTFRLSAAGTELILRRPPLGDLLPRAHDMGRERRILDALAPTPVPVPAVLHFGGEGNALGVDYYVMEVVPGVIVRDALPDGFAETPREREALAAGLVDTLAALHAVDPEAVGLDGFGRPDGYFARQLARWSGQSARSDAGDEPALDALRTALESRLPAASAAGPARIVHGDYRIDNCVIDAADPGRVSGVLDWELSTLGDPLADLGLLLFSWREPGEEPWRLAPAPTRANGFPGRAWLIERYAGRTGADVSSIGFAHAFAHFKFAAITQGVAARVRAGTMAGQDFGDLTGEVSRIAEAGLSALSNS</sequence>
<protein>
    <submittedName>
        <fullName evidence="2">Aminoglycoside phosphotransferase (APT) family kinase protein</fullName>
    </submittedName>
</protein>
<accession>A0ABU1SFI2</accession>
<dbReference type="InterPro" id="IPR011009">
    <property type="entry name" value="Kinase-like_dom_sf"/>
</dbReference>
<dbReference type="Proteomes" id="UP001259347">
    <property type="component" value="Unassembled WGS sequence"/>
</dbReference>
<dbReference type="SUPFAM" id="SSF56112">
    <property type="entry name" value="Protein kinase-like (PK-like)"/>
    <property type="match status" value="1"/>
</dbReference>
<dbReference type="RefSeq" id="WP_310022097.1">
    <property type="nucleotide sequence ID" value="NZ_JAVDUM010000014.1"/>
</dbReference>
<organism evidence="2 3">
    <name type="scientific">Microbacterium resistens</name>
    <dbReference type="NCBI Taxonomy" id="156977"/>
    <lineage>
        <taxon>Bacteria</taxon>
        <taxon>Bacillati</taxon>
        <taxon>Actinomycetota</taxon>
        <taxon>Actinomycetes</taxon>
        <taxon>Micrococcales</taxon>
        <taxon>Microbacteriaceae</taxon>
        <taxon>Microbacterium</taxon>
    </lineage>
</organism>
<dbReference type="PANTHER" id="PTHR21310:SF40">
    <property type="entry name" value="AMINOGLYCOSIDE PHOSPHOTRANSFERASE DOMAIN-CONTAINING PROTEIN-RELATED"/>
    <property type="match status" value="1"/>
</dbReference>
<dbReference type="InterPro" id="IPR051678">
    <property type="entry name" value="AGP_Transferase"/>
</dbReference>
<dbReference type="EMBL" id="JAVDUM010000014">
    <property type="protein sequence ID" value="MDR6868360.1"/>
    <property type="molecule type" value="Genomic_DNA"/>
</dbReference>
<keyword evidence="2" id="KW-0808">Transferase</keyword>
<proteinExistence type="predicted"/>
<evidence type="ECO:0000313" key="2">
    <source>
        <dbReference type="EMBL" id="MDR6868360.1"/>
    </source>
</evidence>
<name>A0ABU1SFI2_9MICO</name>
<gene>
    <name evidence="2" type="ORF">J2Y69_002976</name>
</gene>